<dbReference type="PANTHER" id="PTHR11036">
    <property type="entry name" value="SEMAPHORIN"/>
    <property type="match status" value="1"/>
</dbReference>
<dbReference type="Proteomes" id="UP000007635">
    <property type="component" value="Chromosome X"/>
</dbReference>
<dbReference type="InParanoid" id="G3N8N7"/>
<dbReference type="GO" id="GO:0007411">
    <property type="term" value="P:axon guidance"/>
    <property type="evidence" value="ECO:0007669"/>
    <property type="project" value="TreeGrafter"/>
</dbReference>
<evidence type="ECO:0000256" key="3">
    <source>
        <dbReference type="ARBA" id="ARBA00023157"/>
    </source>
</evidence>
<dbReference type="GO" id="GO:0045499">
    <property type="term" value="F:chemorepellent activity"/>
    <property type="evidence" value="ECO:0007669"/>
    <property type="project" value="TreeGrafter"/>
</dbReference>
<dbReference type="STRING" id="69293.ENSGACP00000001673"/>
<comment type="caution">
    <text evidence="5">Lacks conserved residue(s) required for the propagation of feature annotation.</text>
</comment>
<dbReference type="PROSITE" id="PS51004">
    <property type="entry name" value="SEMA"/>
    <property type="match status" value="1"/>
</dbReference>
<reference evidence="8" key="2">
    <citation type="submission" date="2025-08" db="UniProtKB">
        <authorList>
            <consortium name="Ensembl"/>
        </authorList>
    </citation>
    <scope>IDENTIFICATION</scope>
</reference>
<evidence type="ECO:0000313" key="9">
    <source>
        <dbReference type="Proteomes" id="UP000007635"/>
    </source>
</evidence>
<dbReference type="Ensembl" id="ENSGACT00000001674.2">
    <property type="protein sequence ID" value="ENSGACP00000001673.2"/>
    <property type="gene ID" value="ENSGACG00000001284.2"/>
</dbReference>
<evidence type="ECO:0000256" key="5">
    <source>
        <dbReference type="PROSITE-ProRule" id="PRU00352"/>
    </source>
</evidence>
<keyword evidence="6" id="KW-1133">Transmembrane helix</keyword>
<feature type="transmembrane region" description="Helical" evidence="6">
    <location>
        <begin position="659"/>
        <end position="679"/>
    </location>
</feature>
<keyword evidence="3" id="KW-1015">Disulfide bond</keyword>
<dbReference type="GO" id="GO:0005886">
    <property type="term" value="C:plasma membrane"/>
    <property type="evidence" value="ECO:0007669"/>
    <property type="project" value="TreeGrafter"/>
</dbReference>
<dbReference type="SMART" id="SM00630">
    <property type="entry name" value="Sema"/>
    <property type="match status" value="1"/>
</dbReference>
<keyword evidence="2 6" id="KW-0472">Membrane</keyword>
<organism evidence="8 9">
    <name type="scientific">Gasterosteus aculeatus aculeatus</name>
    <name type="common">three-spined stickleback</name>
    <dbReference type="NCBI Taxonomy" id="481459"/>
    <lineage>
        <taxon>Eukaryota</taxon>
        <taxon>Metazoa</taxon>
        <taxon>Chordata</taxon>
        <taxon>Craniata</taxon>
        <taxon>Vertebrata</taxon>
        <taxon>Euteleostomi</taxon>
        <taxon>Actinopterygii</taxon>
        <taxon>Neopterygii</taxon>
        <taxon>Teleostei</taxon>
        <taxon>Neoteleostei</taxon>
        <taxon>Acanthomorphata</taxon>
        <taxon>Eupercaria</taxon>
        <taxon>Perciformes</taxon>
        <taxon>Cottioidei</taxon>
        <taxon>Gasterosteales</taxon>
        <taxon>Gasterosteidae</taxon>
        <taxon>Gasterosteus</taxon>
    </lineage>
</organism>
<sequence length="745" mass="83074">MTFVYCCLPGIPGRHLTRFSGHDVSNTTTLLLSDSGDMLYVGSRNAVLALDVSHKDAIILRSKLDWSPSEKDIEQCSMKGKKMADCPNFIRVLQFFNTTHIYACGTFAFSPRCTYIVSPETKLFVFEGREFKLFLSNSEYLLSFVLFVDGELYTGTVADYRGNRPVISRHLGEGRRLDLKLDDTLGWLEDPTFISSSFIPDEEKIYLFFSEVGREYDFIDKFIVSRVSQICVSDVGGQRTLQRRWTTFAKAQLLCQADSELPYNVIQDIDTLPPAEGAPADDTLFYGLFTSQWSVNSGRSAVCSFRLTDIKSVFSGNYKVLNRDTLQWSTRVQEKVANPGECGLHNASDNALRFVKENFLADESVRPVGRRLTMLSSEHDYSHLTVQRVQAANSRDYTVLFLLTESGYLHKAVLLQSGAHIIEEVQVFEQPQPVKSLKLSIPKGMIYVGTSEGVVRVPTANCSFYWTCPQCVLARDPFCGWDPVSRACVGASNSRTSLCQDIDRGNVKEACKTVSITHRDRFGPNKLPAGELVSVSLNEVVRLQCPAASQLSQQLWERPNSRLPSDLYLHLEDGSLSFVASPATLGHYLCLSTENGYQQTMAIFHVKQKSTPLTQIPNIYTWPEAHRIATTKSVARTEPDFRDGEPLLLAQGPCYLKELVVVSVLLVLCLSLLITMLLYGSRQRCHSQTAPQPVTPTRECDRRTPVEQEALKGNSFLSKHSGHASGLVCNGVLSGSNGHLPNTPI</sequence>
<evidence type="ECO:0000256" key="6">
    <source>
        <dbReference type="SAM" id="Phobius"/>
    </source>
</evidence>
<dbReference type="PANTHER" id="PTHR11036:SF145">
    <property type="entry name" value="SEMAPHORIN-4A ISOFORM X1-RELATED"/>
    <property type="match status" value="1"/>
</dbReference>
<dbReference type="InterPro" id="IPR036352">
    <property type="entry name" value="Semap_dom_sf"/>
</dbReference>
<comment type="subcellular location">
    <subcellularLocation>
        <location evidence="1">Membrane</location>
    </subcellularLocation>
</comment>
<dbReference type="GeneTree" id="ENSGT00940000154870"/>
<dbReference type="Pfam" id="PF01403">
    <property type="entry name" value="Sema"/>
    <property type="match status" value="1"/>
</dbReference>
<dbReference type="GO" id="GO:0030335">
    <property type="term" value="P:positive regulation of cell migration"/>
    <property type="evidence" value="ECO:0007669"/>
    <property type="project" value="TreeGrafter"/>
</dbReference>
<dbReference type="SUPFAM" id="SSF101912">
    <property type="entry name" value="Sema domain"/>
    <property type="match status" value="1"/>
</dbReference>
<dbReference type="Bgee" id="ENSGACG00000001284">
    <property type="expression patterns" value="Expressed in diencephalon and 4 other cell types or tissues"/>
</dbReference>
<accession>G3N8N7</accession>
<evidence type="ECO:0000256" key="4">
    <source>
        <dbReference type="ARBA" id="ARBA00023180"/>
    </source>
</evidence>
<dbReference type="GO" id="GO:0030215">
    <property type="term" value="F:semaphorin receptor binding"/>
    <property type="evidence" value="ECO:0007669"/>
    <property type="project" value="InterPro"/>
</dbReference>
<feature type="domain" description="Sema" evidence="7">
    <location>
        <begin position="1"/>
        <end position="459"/>
    </location>
</feature>
<dbReference type="eggNOG" id="KOG3611">
    <property type="taxonomic scope" value="Eukaryota"/>
</dbReference>
<reference evidence="8 9" key="1">
    <citation type="journal article" date="2021" name="G3 (Bethesda)">
        <title>Improved contiguity of the threespine stickleback genome using long-read sequencing.</title>
        <authorList>
            <person name="Nath S."/>
            <person name="Shaw D.E."/>
            <person name="White M.A."/>
        </authorList>
    </citation>
    <scope>NUCLEOTIDE SEQUENCE [LARGE SCALE GENOMIC DNA]</scope>
    <source>
        <strain evidence="8 9">Lake Benthic</strain>
    </source>
</reference>
<keyword evidence="6" id="KW-0812">Transmembrane</keyword>
<dbReference type="OMA" id="FCGWDAA"/>
<dbReference type="Gene3D" id="2.130.10.10">
    <property type="entry name" value="YVTN repeat-like/Quinoprotein amine dehydrogenase"/>
    <property type="match status" value="1"/>
</dbReference>
<proteinExistence type="predicted"/>
<evidence type="ECO:0000259" key="7">
    <source>
        <dbReference type="PROSITE" id="PS51004"/>
    </source>
</evidence>
<dbReference type="AlphaFoldDB" id="G3N8N7"/>
<dbReference type="Pfam" id="PF01437">
    <property type="entry name" value="PSI"/>
    <property type="match status" value="1"/>
</dbReference>
<dbReference type="InterPro" id="IPR015943">
    <property type="entry name" value="WD40/YVTN_repeat-like_dom_sf"/>
</dbReference>
<keyword evidence="4" id="KW-0325">Glycoprotein</keyword>
<dbReference type="InterPro" id="IPR001627">
    <property type="entry name" value="Semap_dom"/>
</dbReference>
<dbReference type="GO" id="GO:0071526">
    <property type="term" value="P:semaphorin-plexin signaling pathway"/>
    <property type="evidence" value="ECO:0007669"/>
    <property type="project" value="TreeGrafter"/>
</dbReference>
<dbReference type="SUPFAM" id="SSF103575">
    <property type="entry name" value="Plexin repeat"/>
    <property type="match status" value="1"/>
</dbReference>
<evidence type="ECO:0000256" key="2">
    <source>
        <dbReference type="ARBA" id="ARBA00023136"/>
    </source>
</evidence>
<evidence type="ECO:0000256" key="1">
    <source>
        <dbReference type="ARBA" id="ARBA00004370"/>
    </source>
</evidence>
<dbReference type="InterPro" id="IPR027231">
    <property type="entry name" value="Semaphorin"/>
</dbReference>
<protein>
    <recommendedName>
        <fullName evidence="7">Sema domain-containing protein</fullName>
    </recommendedName>
</protein>
<dbReference type="InterPro" id="IPR002165">
    <property type="entry name" value="Plexin_repeat"/>
</dbReference>
<evidence type="ECO:0000313" key="8">
    <source>
        <dbReference type="Ensembl" id="ENSGACP00000001673.2"/>
    </source>
</evidence>
<keyword evidence="9" id="KW-1185">Reference proteome</keyword>
<name>G3N8N7_GASAC</name>
<dbReference type="Gene3D" id="3.30.1680.10">
    <property type="entry name" value="ligand-binding face of the semaphorins, domain 2"/>
    <property type="match status" value="1"/>
</dbReference>
<reference evidence="8" key="3">
    <citation type="submission" date="2025-09" db="UniProtKB">
        <authorList>
            <consortium name="Ensembl"/>
        </authorList>
    </citation>
    <scope>IDENTIFICATION</scope>
</reference>
<dbReference type="GO" id="GO:0001755">
    <property type="term" value="P:neural crest cell migration"/>
    <property type="evidence" value="ECO:0007669"/>
    <property type="project" value="TreeGrafter"/>
</dbReference>
<dbReference type="InterPro" id="IPR016201">
    <property type="entry name" value="PSI"/>
</dbReference>
<dbReference type="SMART" id="SM00423">
    <property type="entry name" value="PSI"/>
    <property type="match status" value="1"/>
</dbReference>
<dbReference type="FunFam" id="2.130.10.10:FF:000257">
    <property type="entry name" value="semaphorin-4A isoform X2"/>
    <property type="match status" value="1"/>
</dbReference>